<evidence type="ECO:0000256" key="2">
    <source>
        <dbReference type="SAM" id="Phobius"/>
    </source>
</evidence>
<accession>A0A0N4XNJ2</accession>
<feature type="transmembrane region" description="Helical" evidence="2">
    <location>
        <begin position="35"/>
        <end position="54"/>
    </location>
</feature>
<feature type="region of interest" description="Disordered" evidence="1">
    <location>
        <begin position="1"/>
        <end position="23"/>
    </location>
</feature>
<sequence length="79" mass="8889">MCRLEPQRTVRKNASKRTAAQRRDSSLVLLETSPAVYVCSLPTVVYAVTMPTTFRNMRRSIRSSSPASDAALVRTIYVR</sequence>
<organism evidence="5">
    <name type="scientific">Nippostrongylus brasiliensis</name>
    <name type="common">Rat hookworm</name>
    <dbReference type="NCBI Taxonomy" id="27835"/>
    <lineage>
        <taxon>Eukaryota</taxon>
        <taxon>Metazoa</taxon>
        <taxon>Ecdysozoa</taxon>
        <taxon>Nematoda</taxon>
        <taxon>Chromadorea</taxon>
        <taxon>Rhabditida</taxon>
        <taxon>Rhabditina</taxon>
        <taxon>Rhabditomorpha</taxon>
        <taxon>Strongyloidea</taxon>
        <taxon>Heligmosomidae</taxon>
        <taxon>Nippostrongylus</taxon>
    </lineage>
</organism>
<dbReference type="Proteomes" id="UP000271162">
    <property type="component" value="Unassembled WGS sequence"/>
</dbReference>
<dbReference type="AlphaFoldDB" id="A0A0N4XNJ2"/>
<evidence type="ECO:0000256" key="1">
    <source>
        <dbReference type="SAM" id="MobiDB-lite"/>
    </source>
</evidence>
<dbReference type="WBParaSite" id="NBR_0000409401-mRNA-1">
    <property type="protein sequence ID" value="NBR_0000409401-mRNA-1"/>
    <property type="gene ID" value="NBR_0000409401"/>
</dbReference>
<evidence type="ECO:0000313" key="5">
    <source>
        <dbReference type="WBParaSite" id="NBR_0000409401-mRNA-1"/>
    </source>
</evidence>
<name>A0A0N4XNJ2_NIPBR</name>
<reference evidence="3 4" key="2">
    <citation type="submission" date="2018-11" db="EMBL/GenBank/DDBJ databases">
        <authorList>
            <consortium name="Pathogen Informatics"/>
        </authorList>
    </citation>
    <scope>NUCLEOTIDE SEQUENCE [LARGE SCALE GENOMIC DNA]</scope>
</reference>
<reference evidence="5" key="1">
    <citation type="submission" date="2017-02" db="UniProtKB">
        <authorList>
            <consortium name="WormBaseParasite"/>
        </authorList>
    </citation>
    <scope>IDENTIFICATION</scope>
</reference>
<gene>
    <name evidence="3" type="ORF">NBR_LOCUS4096</name>
</gene>
<evidence type="ECO:0000313" key="4">
    <source>
        <dbReference type="Proteomes" id="UP000271162"/>
    </source>
</evidence>
<dbReference type="EMBL" id="UYSL01007048">
    <property type="protein sequence ID" value="VDL67685.1"/>
    <property type="molecule type" value="Genomic_DNA"/>
</dbReference>
<evidence type="ECO:0000313" key="3">
    <source>
        <dbReference type="EMBL" id="VDL67685.1"/>
    </source>
</evidence>
<keyword evidence="2" id="KW-0472">Membrane</keyword>
<keyword evidence="2" id="KW-1133">Transmembrane helix</keyword>
<proteinExistence type="predicted"/>
<protein>
    <submittedName>
        <fullName evidence="3 5">Uncharacterized protein</fullName>
    </submittedName>
</protein>
<keyword evidence="4" id="KW-1185">Reference proteome</keyword>
<keyword evidence="2" id="KW-0812">Transmembrane</keyword>